<dbReference type="Proteomes" id="UP000183982">
    <property type="component" value="Unassembled WGS sequence"/>
</dbReference>
<keyword evidence="3" id="KW-1185">Reference proteome</keyword>
<gene>
    <name evidence="2" type="ORF">SAMN05444000_113101</name>
</gene>
<protein>
    <submittedName>
        <fullName evidence="2">Uncharacterized membrane protein YjgN, DUF898 family</fullName>
    </submittedName>
</protein>
<dbReference type="EMBL" id="FQZQ01000013">
    <property type="protein sequence ID" value="SHJ81030.1"/>
    <property type="molecule type" value="Genomic_DNA"/>
</dbReference>
<reference evidence="3" key="1">
    <citation type="submission" date="2016-11" db="EMBL/GenBank/DDBJ databases">
        <authorList>
            <person name="Varghese N."/>
            <person name="Submissions S."/>
        </authorList>
    </citation>
    <scope>NUCLEOTIDE SEQUENCE [LARGE SCALE GENOMIC DNA]</scope>
    <source>
        <strain evidence="3">DSM 100564</strain>
    </source>
</reference>
<accession>A0A1M6MCD1</accession>
<feature type="transmembrane region" description="Helical" evidence="1">
    <location>
        <begin position="293"/>
        <end position="320"/>
    </location>
</feature>
<feature type="transmembrane region" description="Helical" evidence="1">
    <location>
        <begin position="340"/>
        <end position="361"/>
    </location>
</feature>
<organism evidence="2 3">
    <name type="scientific">Shimia gijangensis</name>
    <dbReference type="NCBI Taxonomy" id="1470563"/>
    <lineage>
        <taxon>Bacteria</taxon>
        <taxon>Pseudomonadati</taxon>
        <taxon>Pseudomonadota</taxon>
        <taxon>Alphaproteobacteria</taxon>
        <taxon>Rhodobacterales</taxon>
        <taxon>Roseobacteraceae</taxon>
    </lineage>
</organism>
<feature type="transmembrane region" description="Helical" evidence="1">
    <location>
        <begin position="173"/>
        <end position="194"/>
    </location>
</feature>
<evidence type="ECO:0000256" key="1">
    <source>
        <dbReference type="SAM" id="Phobius"/>
    </source>
</evidence>
<keyword evidence="1" id="KW-0472">Membrane</keyword>
<feature type="transmembrane region" description="Helical" evidence="1">
    <location>
        <begin position="215"/>
        <end position="238"/>
    </location>
</feature>
<name>A0A1M6MCD1_9RHOB</name>
<sequence length="413" mass="46712">MNGDVLQDIDNPWVRTQTKATDDGPEGLAGEFIGVRGRVFGLALKTGLFTVFTLGLYRFWMKTRLRRWYWSSVRVGGIPAEYVGDPLEKLLGFLIAVVFLAFYIGIVNLILMFLSFSLFQGNVAAYALSFVGVIPLWFYASYRARRYVLARTRWRSIRFGLEPGAWGYAWRALVHWAITIVTCGLLWPRMTFWLEKYRTDRTWYGDVKLEQMGKWTMLFGATKHIILALVIGGASLLLGTNGLFWAFLVTFACSIWFGYGLVYYRVKCWELLTNNKQANGIVFWAQPSPWRVFWIYALGYGITGFIASIFFTPLAMVALVAVGMLEELNLSVDAIEALPAWGLAIAGIMSYFAMFLVWGALRHAFVTMPLWRHYAGSLTVVDPGDIDRVSQRPRDAFDEAEGFAEALDVGAAI</sequence>
<proteinExistence type="predicted"/>
<feature type="transmembrane region" description="Helical" evidence="1">
    <location>
        <begin position="244"/>
        <end position="264"/>
    </location>
</feature>
<keyword evidence="1" id="KW-1133">Transmembrane helix</keyword>
<dbReference type="Pfam" id="PF05987">
    <property type="entry name" value="DUF898"/>
    <property type="match status" value="1"/>
</dbReference>
<feature type="transmembrane region" description="Helical" evidence="1">
    <location>
        <begin position="90"/>
        <end position="111"/>
    </location>
</feature>
<evidence type="ECO:0000313" key="2">
    <source>
        <dbReference type="EMBL" id="SHJ81030.1"/>
    </source>
</evidence>
<dbReference type="STRING" id="1470563.SAMN05444000_113101"/>
<evidence type="ECO:0000313" key="3">
    <source>
        <dbReference type="Proteomes" id="UP000183982"/>
    </source>
</evidence>
<feature type="transmembrane region" description="Helical" evidence="1">
    <location>
        <begin position="39"/>
        <end position="60"/>
    </location>
</feature>
<keyword evidence="1" id="KW-0812">Transmembrane</keyword>
<feature type="transmembrane region" description="Helical" evidence="1">
    <location>
        <begin position="123"/>
        <end position="140"/>
    </location>
</feature>
<dbReference type="InterPro" id="IPR010295">
    <property type="entry name" value="DUF898"/>
</dbReference>
<dbReference type="AlphaFoldDB" id="A0A1M6MCD1"/>